<dbReference type="AlphaFoldDB" id="A0A2H0ULQ3"/>
<evidence type="ECO:0000256" key="3">
    <source>
        <dbReference type="ARBA" id="ARBA00021907"/>
    </source>
</evidence>
<comment type="caution">
    <text evidence="14">The sequence shown here is derived from an EMBL/GenBank/DDBJ whole genome shotgun (WGS) entry which is preliminary data.</text>
</comment>
<organism evidence="14 15">
    <name type="scientific">Candidatus Harrisonbacteria bacterium CG10_big_fil_rev_8_21_14_0_10_49_15</name>
    <dbReference type="NCBI Taxonomy" id="1974587"/>
    <lineage>
        <taxon>Bacteria</taxon>
        <taxon>Candidatus Harrisoniibacteriota</taxon>
    </lineage>
</organism>
<keyword evidence="8 10" id="KW-0472">Membrane</keyword>
<gene>
    <name evidence="14" type="ORF">COU11_01175</name>
</gene>
<evidence type="ECO:0000256" key="7">
    <source>
        <dbReference type="ARBA" id="ARBA00022989"/>
    </source>
</evidence>
<accession>A0A2H0ULQ3</accession>
<comment type="similarity">
    <text evidence="2 10">Belongs to the ABC-4 integral membrane protein family. FtsX subfamily.</text>
</comment>
<keyword evidence="6 11" id="KW-0812">Transmembrane</keyword>
<dbReference type="GO" id="GO:0005886">
    <property type="term" value="C:plasma membrane"/>
    <property type="evidence" value="ECO:0007669"/>
    <property type="project" value="UniProtKB-SubCell"/>
</dbReference>
<dbReference type="InterPro" id="IPR004513">
    <property type="entry name" value="FtsX"/>
</dbReference>
<dbReference type="Gene3D" id="3.30.70.3040">
    <property type="match status" value="1"/>
</dbReference>
<evidence type="ECO:0000259" key="12">
    <source>
        <dbReference type="Pfam" id="PF02687"/>
    </source>
</evidence>
<dbReference type="EMBL" id="PFBD01000008">
    <property type="protein sequence ID" value="PIR87342.1"/>
    <property type="molecule type" value="Genomic_DNA"/>
</dbReference>
<evidence type="ECO:0000256" key="6">
    <source>
        <dbReference type="ARBA" id="ARBA00022692"/>
    </source>
</evidence>
<evidence type="ECO:0000256" key="2">
    <source>
        <dbReference type="ARBA" id="ARBA00007379"/>
    </source>
</evidence>
<dbReference type="InterPro" id="IPR040690">
    <property type="entry name" value="FtsX_ECD"/>
</dbReference>
<evidence type="ECO:0000256" key="1">
    <source>
        <dbReference type="ARBA" id="ARBA00004651"/>
    </source>
</evidence>
<feature type="domain" description="ABC3 transporter permease C-terminal" evidence="12">
    <location>
        <begin position="182"/>
        <end position="304"/>
    </location>
</feature>
<evidence type="ECO:0000256" key="10">
    <source>
        <dbReference type="PIRNR" id="PIRNR003097"/>
    </source>
</evidence>
<dbReference type="Proteomes" id="UP000229526">
    <property type="component" value="Unassembled WGS sequence"/>
</dbReference>
<keyword evidence="5 10" id="KW-0132">Cell division</keyword>
<dbReference type="PANTHER" id="PTHR47755">
    <property type="entry name" value="CELL DIVISION PROTEIN FTSX"/>
    <property type="match status" value="1"/>
</dbReference>
<dbReference type="GO" id="GO:0051301">
    <property type="term" value="P:cell division"/>
    <property type="evidence" value="ECO:0007669"/>
    <property type="project" value="UniProtKB-KW"/>
</dbReference>
<feature type="transmembrane region" description="Helical" evidence="11">
    <location>
        <begin position="180"/>
        <end position="204"/>
    </location>
</feature>
<keyword evidence="9 10" id="KW-0131">Cell cycle</keyword>
<dbReference type="PIRSF" id="PIRSF003097">
    <property type="entry name" value="FtsX"/>
    <property type="match status" value="1"/>
</dbReference>
<evidence type="ECO:0000256" key="8">
    <source>
        <dbReference type="ARBA" id="ARBA00023136"/>
    </source>
</evidence>
<evidence type="ECO:0000256" key="4">
    <source>
        <dbReference type="ARBA" id="ARBA00022475"/>
    </source>
</evidence>
<dbReference type="PANTHER" id="PTHR47755:SF1">
    <property type="entry name" value="CELL DIVISION PROTEIN FTSX"/>
    <property type="match status" value="1"/>
</dbReference>
<feature type="transmembrane region" description="Helical" evidence="11">
    <location>
        <begin position="233"/>
        <end position="258"/>
    </location>
</feature>
<dbReference type="InterPro" id="IPR003838">
    <property type="entry name" value="ABC3_permease_C"/>
</dbReference>
<evidence type="ECO:0000259" key="13">
    <source>
        <dbReference type="Pfam" id="PF18075"/>
    </source>
</evidence>
<keyword evidence="7 11" id="KW-1133">Transmembrane helix</keyword>
<evidence type="ECO:0000313" key="14">
    <source>
        <dbReference type="EMBL" id="PIR87342.1"/>
    </source>
</evidence>
<feature type="transmembrane region" description="Helical" evidence="11">
    <location>
        <begin position="278"/>
        <end position="298"/>
    </location>
</feature>
<dbReference type="Pfam" id="PF02687">
    <property type="entry name" value="FtsX"/>
    <property type="match status" value="1"/>
</dbReference>
<evidence type="ECO:0000256" key="9">
    <source>
        <dbReference type="ARBA" id="ARBA00023306"/>
    </source>
</evidence>
<comment type="subcellular location">
    <subcellularLocation>
        <location evidence="1">Cell membrane</location>
        <topology evidence="1">Multi-pass membrane protein</topology>
    </subcellularLocation>
</comment>
<sequence length="304" mass="33629">MATTLARIIKYGFQNFWRNGWLSTATVIIMALALVLFQGLLLFDVVTSSAVASIQEKIDVAVYFVQDAPEADILAIRDSLEAFPEIAEVRYVSRDEALAIFREKHEGEEFITQALDEVGENPLFGSLNVRTTDPKDYVVVEEFLAADQYQPLIAKISSQSQDNRDAIERLDRIISTLNKVGFVFTIFIALVAALVAFNTIRLAIYSNREEIGIMKLVGASNIFAKGPYIVSGILYGFIGAVLALILAAPAINLASPVFTRLIPELNVEAYFYDNLSTLFLYLLVAGVALGIGSSWIAIRRYLKI</sequence>
<protein>
    <recommendedName>
        <fullName evidence="3 10">Cell division protein FtsX</fullName>
    </recommendedName>
</protein>
<feature type="transmembrane region" description="Helical" evidence="11">
    <location>
        <begin position="21"/>
        <end position="43"/>
    </location>
</feature>
<proteinExistence type="inferred from homology"/>
<reference evidence="15" key="1">
    <citation type="submission" date="2017-09" db="EMBL/GenBank/DDBJ databases">
        <title>Depth-based differentiation of microbial function through sediment-hosted aquifers and enrichment of novel symbionts in the deep terrestrial subsurface.</title>
        <authorList>
            <person name="Probst A.J."/>
            <person name="Ladd B."/>
            <person name="Jarett J.K."/>
            <person name="Geller-Mcgrath D.E."/>
            <person name="Sieber C.M.K."/>
            <person name="Emerson J.B."/>
            <person name="Anantharaman K."/>
            <person name="Thomas B.C."/>
            <person name="Malmstrom R."/>
            <person name="Stieglmeier M."/>
            <person name="Klingl A."/>
            <person name="Woyke T."/>
            <person name="Ryan C.M."/>
            <person name="Banfield J.F."/>
        </authorList>
    </citation>
    <scope>NUCLEOTIDE SEQUENCE [LARGE SCALE GENOMIC DNA]</scope>
</reference>
<dbReference type="Pfam" id="PF18075">
    <property type="entry name" value="FtsX_ECD"/>
    <property type="match status" value="1"/>
</dbReference>
<name>A0A2H0ULQ3_9BACT</name>
<evidence type="ECO:0000313" key="15">
    <source>
        <dbReference type="Proteomes" id="UP000229526"/>
    </source>
</evidence>
<evidence type="ECO:0000256" key="5">
    <source>
        <dbReference type="ARBA" id="ARBA00022618"/>
    </source>
</evidence>
<keyword evidence="4 10" id="KW-1003">Cell membrane</keyword>
<feature type="domain" description="FtsX extracellular" evidence="13">
    <location>
        <begin position="59"/>
        <end position="144"/>
    </location>
</feature>
<evidence type="ECO:0000256" key="11">
    <source>
        <dbReference type="SAM" id="Phobius"/>
    </source>
</evidence>